<feature type="domain" description="Response regulatory" evidence="2">
    <location>
        <begin position="13"/>
        <end position="137"/>
    </location>
</feature>
<dbReference type="PROSITE" id="PS50110">
    <property type="entry name" value="RESPONSE_REGULATORY"/>
    <property type="match status" value="1"/>
</dbReference>
<name>A0A6J4HPB0_9ACTN</name>
<accession>A0A6J4HPB0</accession>
<dbReference type="SMART" id="SM00448">
    <property type="entry name" value="REC"/>
    <property type="match status" value="1"/>
</dbReference>
<dbReference type="AlphaFoldDB" id="A0A6J4HPB0"/>
<keyword evidence="1" id="KW-0597">Phosphoprotein</keyword>
<dbReference type="GO" id="GO:0000160">
    <property type="term" value="P:phosphorelay signal transduction system"/>
    <property type="evidence" value="ECO:0007669"/>
    <property type="project" value="InterPro"/>
</dbReference>
<reference evidence="3" key="1">
    <citation type="submission" date="2020-02" db="EMBL/GenBank/DDBJ databases">
        <authorList>
            <person name="Meier V. D."/>
        </authorList>
    </citation>
    <scope>NUCLEOTIDE SEQUENCE</scope>
    <source>
        <strain evidence="3">AVDCRST_MAG10</strain>
    </source>
</reference>
<dbReference type="InterPro" id="IPR011006">
    <property type="entry name" value="CheY-like_superfamily"/>
</dbReference>
<dbReference type="SUPFAM" id="SSF52172">
    <property type="entry name" value="CheY-like"/>
    <property type="match status" value="1"/>
</dbReference>
<sequence>MNGDPLLPSPAMRILVVDDEPDVAAVTRLSLRGMRHAGRPVELVIETTGAGAVAAMRADPGIAVILLDVVMETDTAGLDACRAIREELGNRFVRILLRTGQPGAAPERATIDDYDIDGYLPKAELTTTRLYAAVRTALKAFDELVDLDRHHRVLALLNDTAVSLHPYEPFEVMLQRILGAATALVPTPLAVVGLHVRPPGGEPRQWLLHLSTSSSDDDPAAAAAAAAERVEAHLAEEDEPEPGSAAGGYLVPFSLHHDLGEGWLYVDGVVADPLARSALPLLGAHAANALYSAAVHPPTPVRRAVIVES</sequence>
<dbReference type="Gene3D" id="3.40.50.2300">
    <property type="match status" value="1"/>
</dbReference>
<feature type="modified residue" description="4-aspartylphosphate" evidence="1">
    <location>
        <position position="68"/>
    </location>
</feature>
<dbReference type="EMBL" id="CADCTB010000072">
    <property type="protein sequence ID" value="CAA9229029.1"/>
    <property type="molecule type" value="Genomic_DNA"/>
</dbReference>
<evidence type="ECO:0000256" key="1">
    <source>
        <dbReference type="PROSITE-ProRule" id="PRU00169"/>
    </source>
</evidence>
<evidence type="ECO:0000313" key="3">
    <source>
        <dbReference type="EMBL" id="CAA9229029.1"/>
    </source>
</evidence>
<dbReference type="InterPro" id="IPR001789">
    <property type="entry name" value="Sig_transdc_resp-reg_receiver"/>
</dbReference>
<protein>
    <recommendedName>
        <fullName evidence="2">Response regulatory domain-containing protein</fullName>
    </recommendedName>
</protein>
<proteinExistence type="predicted"/>
<evidence type="ECO:0000259" key="2">
    <source>
        <dbReference type="PROSITE" id="PS50110"/>
    </source>
</evidence>
<gene>
    <name evidence="3" type="ORF">AVDCRST_MAG10-1066</name>
</gene>
<organism evidence="3">
    <name type="scientific">uncultured Acidimicrobiales bacterium</name>
    <dbReference type="NCBI Taxonomy" id="310071"/>
    <lineage>
        <taxon>Bacteria</taxon>
        <taxon>Bacillati</taxon>
        <taxon>Actinomycetota</taxon>
        <taxon>Acidimicrobiia</taxon>
        <taxon>Acidimicrobiales</taxon>
        <taxon>environmental samples</taxon>
    </lineage>
</organism>